<sequence length="76" mass="8377">MSVKTQVKVKVVPNSKKAKVEQTEGGVLRVNVDAPAKEGKANKRLVEILAKYFSKPKSSIRIVKGRTSKNKVVEID</sequence>
<dbReference type="InterPro" id="IPR003746">
    <property type="entry name" value="DUF167"/>
</dbReference>
<dbReference type="EMBL" id="MT631514">
    <property type="protein sequence ID" value="QNO52575.1"/>
    <property type="molecule type" value="Genomic_DNA"/>
</dbReference>
<comment type="similarity">
    <text evidence="1 2">Belongs to the UPF0235 family.</text>
</comment>
<dbReference type="SMART" id="SM01152">
    <property type="entry name" value="DUF167"/>
    <property type="match status" value="1"/>
</dbReference>
<accession>A0A7G9YX41</accession>
<evidence type="ECO:0000313" key="3">
    <source>
        <dbReference type="EMBL" id="QNO52442.1"/>
    </source>
</evidence>
<dbReference type="PANTHER" id="PTHR13420">
    <property type="entry name" value="UPF0235 PROTEIN C15ORF40"/>
    <property type="match status" value="1"/>
</dbReference>
<gene>
    <name evidence="3" type="ORF">DJCILHOG_00024</name>
    <name evidence="5" type="ORF">KFLEFLPM_00028</name>
    <name evidence="4" type="ORF">NBNHMHLL_00007</name>
</gene>
<dbReference type="InterPro" id="IPR036591">
    <property type="entry name" value="YggU-like_sf"/>
</dbReference>
<dbReference type="SUPFAM" id="SSF69786">
    <property type="entry name" value="YggU-like"/>
    <property type="match status" value="1"/>
</dbReference>
<dbReference type="Pfam" id="PF02594">
    <property type="entry name" value="DUF167"/>
    <property type="match status" value="1"/>
</dbReference>
<evidence type="ECO:0000313" key="4">
    <source>
        <dbReference type="EMBL" id="QNO52575.1"/>
    </source>
</evidence>
<dbReference type="Gene3D" id="3.30.1200.10">
    <property type="entry name" value="YggU-like"/>
    <property type="match status" value="1"/>
</dbReference>
<reference evidence="4" key="1">
    <citation type="submission" date="2020-06" db="EMBL/GenBank/DDBJ databases">
        <title>Unique genomic features of the anaerobic methanotrophic archaea.</title>
        <authorList>
            <person name="Chadwick G.L."/>
            <person name="Skennerton C.T."/>
            <person name="Laso-Perez R."/>
            <person name="Leu A.O."/>
            <person name="Speth D.R."/>
            <person name="Yu H."/>
            <person name="Morgan-Lang C."/>
            <person name="Hatzenpichler R."/>
            <person name="Goudeau D."/>
            <person name="Malmstrom R."/>
            <person name="Brazelton W.J."/>
            <person name="Woyke T."/>
            <person name="Hallam S.J."/>
            <person name="Tyson G.W."/>
            <person name="Wegener G."/>
            <person name="Boetius A."/>
            <person name="Orphan V."/>
        </authorList>
    </citation>
    <scope>NUCLEOTIDE SEQUENCE</scope>
</reference>
<dbReference type="EMBL" id="MT631539">
    <property type="protein sequence ID" value="QNO53374.1"/>
    <property type="molecule type" value="Genomic_DNA"/>
</dbReference>
<dbReference type="HAMAP" id="MF_00634">
    <property type="entry name" value="UPF0235"/>
    <property type="match status" value="1"/>
</dbReference>
<dbReference type="GO" id="GO:0005737">
    <property type="term" value="C:cytoplasm"/>
    <property type="evidence" value="ECO:0007669"/>
    <property type="project" value="TreeGrafter"/>
</dbReference>
<evidence type="ECO:0000313" key="5">
    <source>
        <dbReference type="EMBL" id="QNO53374.1"/>
    </source>
</evidence>
<protein>
    <recommendedName>
        <fullName evidence="2">UPF0235 protein DJCILHOG_00024</fullName>
    </recommendedName>
</protein>
<name>A0A7G9YX41_9EURY</name>
<dbReference type="NCBIfam" id="TIGR00251">
    <property type="entry name" value="DUF167 family protein"/>
    <property type="match status" value="1"/>
</dbReference>
<proteinExistence type="inferred from homology"/>
<dbReference type="EMBL" id="MT631510">
    <property type="protein sequence ID" value="QNO52442.1"/>
    <property type="molecule type" value="Genomic_DNA"/>
</dbReference>
<dbReference type="PANTHER" id="PTHR13420:SF7">
    <property type="entry name" value="UPF0235 PROTEIN C15ORF40"/>
    <property type="match status" value="1"/>
</dbReference>
<evidence type="ECO:0000256" key="2">
    <source>
        <dbReference type="HAMAP-Rule" id="MF_00634"/>
    </source>
</evidence>
<dbReference type="AlphaFoldDB" id="A0A7G9YX41"/>
<evidence type="ECO:0000256" key="1">
    <source>
        <dbReference type="ARBA" id="ARBA00010364"/>
    </source>
</evidence>
<organism evidence="4">
    <name type="scientific">Candidatus Methanophagaceae archaeon ANME-1 ERB6</name>
    <dbReference type="NCBI Taxonomy" id="2759912"/>
    <lineage>
        <taxon>Archaea</taxon>
        <taxon>Methanobacteriati</taxon>
        <taxon>Methanobacteriota</taxon>
        <taxon>Stenosarchaea group</taxon>
        <taxon>Methanomicrobia</taxon>
        <taxon>Candidatus Methanophagales</taxon>
        <taxon>Candidatus Methanophagaceae</taxon>
    </lineage>
</organism>